<dbReference type="Gene3D" id="3.30.460.40">
    <property type="match status" value="1"/>
</dbReference>
<accession>A0ABR9UWM1</accession>
<evidence type="ECO:0000313" key="2">
    <source>
        <dbReference type="Proteomes" id="UP000651156"/>
    </source>
</evidence>
<dbReference type="RefSeq" id="WP_193933858.1">
    <property type="nucleotide sequence ID" value="NZ_CAWPMZ010000090.1"/>
</dbReference>
<dbReference type="EMBL" id="JADEWN010000054">
    <property type="protein sequence ID" value="MBE9192433.1"/>
    <property type="molecule type" value="Genomic_DNA"/>
</dbReference>
<protein>
    <recommendedName>
        <fullName evidence="3">Aminoglycoside adenylyltransferase</fullName>
    </recommendedName>
</protein>
<sequence>MNCHHIDLIYQLFSEADKVGLPLWLQGGWAIDAKLNLITREHDDIDIAYLTSCTYQENH</sequence>
<comment type="caution">
    <text evidence="1">The sequence shown here is derived from an EMBL/GenBank/DDBJ whole genome shotgun (WGS) entry which is preliminary data.</text>
</comment>
<name>A0ABR9UWM1_9CHRO</name>
<reference evidence="1 2" key="1">
    <citation type="submission" date="2020-10" db="EMBL/GenBank/DDBJ databases">
        <authorList>
            <person name="Castelo-Branco R."/>
            <person name="Eusebio N."/>
            <person name="Adriana R."/>
            <person name="Vieira A."/>
            <person name="Brugerolle De Fraissinette N."/>
            <person name="Rezende De Castro R."/>
            <person name="Schneider M.P."/>
            <person name="Vasconcelos V."/>
            <person name="Leao P.N."/>
        </authorList>
    </citation>
    <scope>NUCLEOTIDE SEQUENCE [LARGE SCALE GENOMIC DNA]</scope>
    <source>
        <strain evidence="1 2">LEGE 06123</strain>
    </source>
</reference>
<evidence type="ECO:0008006" key="3">
    <source>
        <dbReference type="Google" id="ProtNLM"/>
    </source>
</evidence>
<dbReference type="InterPro" id="IPR019646">
    <property type="entry name" value="Aminoglyc_AdlTrfase"/>
</dbReference>
<proteinExistence type="predicted"/>
<evidence type="ECO:0000313" key="1">
    <source>
        <dbReference type="EMBL" id="MBE9192433.1"/>
    </source>
</evidence>
<dbReference type="Pfam" id="PF10706">
    <property type="entry name" value="Aminoglyc_resit"/>
    <property type="match status" value="1"/>
</dbReference>
<dbReference type="Proteomes" id="UP000651156">
    <property type="component" value="Unassembled WGS sequence"/>
</dbReference>
<gene>
    <name evidence="1" type="ORF">IQ230_19190</name>
</gene>
<organism evidence="1 2">
    <name type="scientific">Gloeocapsopsis crepidinum LEGE 06123</name>
    <dbReference type="NCBI Taxonomy" id="588587"/>
    <lineage>
        <taxon>Bacteria</taxon>
        <taxon>Bacillati</taxon>
        <taxon>Cyanobacteriota</taxon>
        <taxon>Cyanophyceae</taxon>
        <taxon>Oscillatoriophycideae</taxon>
        <taxon>Chroococcales</taxon>
        <taxon>Chroococcaceae</taxon>
        <taxon>Gloeocapsopsis</taxon>
    </lineage>
</organism>
<keyword evidence="2" id="KW-1185">Reference proteome</keyword>